<name>A0ABQ5BY11_9ASTR</name>
<feature type="compositionally biased region" description="Polar residues" evidence="1">
    <location>
        <begin position="81"/>
        <end position="101"/>
    </location>
</feature>
<comment type="caution">
    <text evidence="2">The sequence shown here is derived from an EMBL/GenBank/DDBJ whole genome shotgun (WGS) entry which is preliminary data.</text>
</comment>
<proteinExistence type="predicted"/>
<accession>A0ABQ5BY11</accession>
<feature type="region of interest" description="Disordered" evidence="1">
    <location>
        <begin position="45"/>
        <end position="107"/>
    </location>
</feature>
<gene>
    <name evidence="2" type="ORF">Tco_0877249</name>
</gene>
<feature type="compositionally biased region" description="Basic and acidic residues" evidence="1">
    <location>
        <begin position="48"/>
        <end position="74"/>
    </location>
</feature>
<sequence>MKQFLAQGSESSSVYVCRRVDSGEAKGKRRDGKIDCDSILQTNTAVQHYRDQDDPHDDAYPEGENSAKRQKTSEYEAYVSGDSSSGQAFQEEQAPSTSGNQEQDDEI</sequence>
<dbReference type="EMBL" id="BQNB010013644">
    <property type="protein sequence ID" value="GJT18543.1"/>
    <property type="molecule type" value="Genomic_DNA"/>
</dbReference>
<protein>
    <submittedName>
        <fullName evidence="2">Uncharacterized protein</fullName>
    </submittedName>
</protein>
<reference evidence="2" key="1">
    <citation type="journal article" date="2022" name="Int. J. Mol. Sci.">
        <title>Draft Genome of Tanacetum Coccineum: Genomic Comparison of Closely Related Tanacetum-Family Plants.</title>
        <authorList>
            <person name="Yamashiro T."/>
            <person name="Shiraishi A."/>
            <person name="Nakayama K."/>
            <person name="Satake H."/>
        </authorList>
    </citation>
    <scope>NUCLEOTIDE SEQUENCE</scope>
</reference>
<organism evidence="2 3">
    <name type="scientific">Tanacetum coccineum</name>
    <dbReference type="NCBI Taxonomy" id="301880"/>
    <lineage>
        <taxon>Eukaryota</taxon>
        <taxon>Viridiplantae</taxon>
        <taxon>Streptophyta</taxon>
        <taxon>Embryophyta</taxon>
        <taxon>Tracheophyta</taxon>
        <taxon>Spermatophyta</taxon>
        <taxon>Magnoliopsida</taxon>
        <taxon>eudicotyledons</taxon>
        <taxon>Gunneridae</taxon>
        <taxon>Pentapetalae</taxon>
        <taxon>asterids</taxon>
        <taxon>campanulids</taxon>
        <taxon>Asterales</taxon>
        <taxon>Asteraceae</taxon>
        <taxon>Asteroideae</taxon>
        <taxon>Anthemideae</taxon>
        <taxon>Anthemidinae</taxon>
        <taxon>Tanacetum</taxon>
    </lineage>
</organism>
<evidence type="ECO:0000256" key="1">
    <source>
        <dbReference type="SAM" id="MobiDB-lite"/>
    </source>
</evidence>
<dbReference type="Proteomes" id="UP001151760">
    <property type="component" value="Unassembled WGS sequence"/>
</dbReference>
<keyword evidence="3" id="KW-1185">Reference proteome</keyword>
<reference evidence="2" key="2">
    <citation type="submission" date="2022-01" db="EMBL/GenBank/DDBJ databases">
        <authorList>
            <person name="Yamashiro T."/>
            <person name="Shiraishi A."/>
            <person name="Satake H."/>
            <person name="Nakayama K."/>
        </authorList>
    </citation>
    <scope>NUCLEOTIDE SEQUENCE</scope>
</reference>
<evidence type="ECO:0000313" key="2">
    <source>
        <dbReference type="EMBL" id="GJT18543.1"/>
    </source>
</evidence>
<evidence type="ECO:0000313" key="3">
    <source>
        <dbReference type="Proteomes" id="UP001151760"/>
    </source>
</evidence>